<reference evidence="1 2" key="1">
    <citation type="journal article" date="2006" name="Science">
        <title>The genome of black cottonwood, Populus trichocarpa (Torr. &amp; Gray).</title>
        <authorList>
            <person name="Tuskan G.A."/>
            <person name="Difazio S."/>
            <person name="Jansson S."/>
            <person name="Bohlmann J."/>
            <person name="Grigoriev I."/>
            <person name="Hellsten U."/>
            <person name="Putnam N."/>
            <person name="Ralph S."/>
            <person name="Rombauts S."/>
            <person name="Salamov A."/>
            <person name="Schein J."/>
            <person name="Sterck L."/>
            <person name="Aerts A."/>
            <person name="Bhalerao R.R."/>
            <person name="Bhalerao R.P."/>
            <person name="Blaudez D."/>
            <person name="Boerjan W."/>
            <person name="Brun A."/>
            <person name="Brunner A."/>
            <person name="Busov V."/>
            <person name="Campbell M."/>
            <person name="Carlson J."/>
            <person name="Chalot M."/>
            <person name="Chapman J."/>
            <person name="Chen G.L."/>
            <person name="Cooper D."/>
            <person name="Coutinho P.M."/>
            <person name="Couturier J."/>
            <person name="Covert S."/>
            <person name="Cronk Q."/>
            <person name="Cunningham R."/>
            <person name="Davis J."/>
            <person name="Degroeve S."/>
            <person name="Dejardin A."/>
            <person name="Depamphilis C."/>
            <person name="Detter J."/>
            <person name="Dirks B."/>
            <person name="Dubchak I."/>
            <person name="Duplessis S."/>
            <person name="Ehlting J."/>
            <person name="Ellis B."/>
            <person name="Gendler K."/>
            <person name="Goodstein D."/>
            <person name="Gribskov M."/>
            <person name="Grimwood J."/>
            <person name="Groover A."/>
            <person name="Gunter L."/>
            <person name="Hamberger B."/>
            <person name="Heinze B."/>
            <person name="Helariutta Y."/>
            <person name="Henrissat B."/>
            <person name="Holligan D."/>
            <person name="Holt R."/>
            <person name="Huang W."/>
            <person name="Islam-Faridi N."/>
            <person name="Jones S."/>
            <person name="Jones-Rhoades M."/>
            <person name="Jorgensen R."/>
            <person name="Joshi C."/>
            <person name="Kangasjarvi J."/>
            <person name="Karlsson J."/>
            <person name="Kelleher C."/>
            <person name="Kirkpatrick R."/>
            <person name="Kirst M."/>
            <person name="Kohler A."/>
            <person name="Kalluri U."/>
            <person name="Larimer F."/>
            <person name="Leebens-Mack J."/>
            <person name="Leple J.C."/>
            <person name="Locascio P."/>
            <person name="Lou Y."/>
            <person name="Lucas S."/>
            <person name="Martin F."/>
            <person name="Montanini B."/>
            <person name="Napoli C."/>
            <person name="Nelson D.R."/>
            <person name="Nelson C."/>
            <person name="Nieminen K."/>
            <person name="Nilsson O."/>
            <person name="Pereda V."/>
            <person name="Peter G."/>
            <person name="Philippe R."/>
            <person name="Pilate G."/>
            <person name="Poliakov A."/>
            <person name="Razumovskaya J."/>
            <person name="Richardson P."/>
            <person name="Rinaldi C."/>
            <person name="Ritland K."/>
            <person name="Rouze P."/>
            <person name="Ryaboy D."/>
            <person name="Schmutz J."/>
            <person name="Schrader J."/>
            <person name="Segerman B."/>
            <person name="Shin H."/>
            <person name="Siddiqui A."/>
            <person name="Sterky F."/>
            <person name="Terry A."/>
            <person name="Tsai C.J."/>
            <person name="Uberbacher E."/>
            <person name="Unneberg P."/>
            <person name="Vahala J."/>
            <person name="Wall K."/>
            <person name="Wessler S."/>
            <person name="Yang G."/>
            <person name="Yin T."/>
            <person name="Douglas C."/>
            <person name="Marra M."/>
            <person name="Sandberg G."/>
            <person name="Van de Peer Y."/>
            <person name="Rokhsar D."/>
        </authorList>
    </citation>
    <scope>NUCLEOTIDE SEQUENCE [LARGE SCALE GENOMIC DNA]</scope>
    <source>
        <strain evidence="2">cv. Nisqually</strain>
    </source>
</reference>
<comment type="caution">
    <text evidence="1">The sequence shown here is derived from an EMBL/GenBank/DDBJ whole genome shotgun (WGS) entry which is preliminary data.</text>
</comment>
<name>A0ACC0RJ11_POPTR</name>
<evidence type="ECO:0000313" key="2">
    <source>
        <dbReference type="Proteomes" id="UP000006729"/>
    </source>
</evidence>
<keyword evidence="2" id="KW-1185">Reference proteome</keyword>
<accession>A0ACC0RJ11</accession>
<dbReference type="EMBL" id="MU628147">
    <property type="protein sequence ID" value="KAI9215436.1"/>
    <property type="molecule type" value="Genomic_DNA"/>
</dbReference>
<sequence>MGFGIATGQELRQPYFDFAPLDSIEFWICYYTQCHLHSDRRDCKYQISFEGCHRRNISRKSPFKTALFVGRYIIVSPLDWSGFWICYSSRCYINSERFGSENNTPTRNYTSRTAGLQISGEAFTRLLRSSYSRSLRRDCKRGTTTTRKSELSFYSWMTDLSDYKWNVGRYLIVKQKWMEANIVSLGT</sequence>
<proteinExistence type="predicted"/>
<gene>
    <name evidence="1" type="ORF">POPTR_T124303v4</name>
</gene>
<evidence type="ECO:0000313" key="1">
    <source>
        <dbReference type="EMBL" id="KAI9215436.1"/>
    </source>
</evidence>
<protein>
    <submittedName>
        <fullName evidence="1">Uncharacterized protein</fullName>
    </submittedName>
</protein>
<dbReference type="Proteomes" id="UP000006729">
    <property type="component" value="Unassembled WGS sequence"/>
</dbReference>
<organism evidence="1 2">
    <name type="scientific">Populus trichocarpa</name>
    <name type="common">Western balsam poplar</name>
    <name type="synonym">Populus balsamifera subsp. trichocarpa</name>
    <dbReference type="NCBI Taxonomy" id="3694"/>
    <lineage>
        <taxon>Eukaryota</taxon>
        <taxon>Viridiplantae</taxon>
        <taxon>Streptophyta</taxon>
        <taxon>Embryophyta</taxon>
        <taxon>Tracheophyta</taxon>
        <taxon>Spermatophyta</taxon>
        <taxon>Magnoliopsida</taxon>
        <taxon>eudicotyledons</taxon>
        <taxon>Gunneridae</taxon>
        <taxon>Pentapetalae</taxon>
        <taxon>rosids</taxon>
        <taxon>fabids</taxon>
        <taxon>Malpighiales</taxon>
        <taxon>Salicaceae</taxon>
        <taxon>Saliceae</taxon>
        <taxon>Populus</taxon>
    </lineage>
</organism>